<dbReference type="Gene3D" id="3.30.60.20">
    <property type="match status" value="2"/>
</dbReference>
<dbReference type="Pfam" id="PF00609">
    <property type="entry name" value="DAGK_acc"/>
    <property type="match status" value="1"/>
</dbReference>
<dbReference type="SUPFAM" id="SSF47473">
    <property type="entry name" value="EF-hand"/>
    <property type="match status" value="2"/>
</dbReference>
<dbReference type="InterPro" id="IPR011992">
    <property type="entry name" value="EF-hand-dom_pair"/>
</dbReference>
<reference evidence="16 17" key="1">
    <citation type="submission" date="2022-05" db="EMBL/GenBank/DDBJ databases">
        <authorList>
            <consortium name="Genoscope - CEA"/>
            <person name="William W."/>
        </authorList>
    </citation>
    <scope>NUCLEOTIDE SEQUENCE [LARGE SCALE GENOMIC DNA]</scope>
</reference>
<evidence type="ECO:0000256" key="12">
    <source>
        <dbReference type="SAM" id="MobiDB-lite"/>
    </source>
</evidence>
<feature type="compositionally biased region" description="Basic and acidic residues" evidence="12">
    <location>
        <begin position="594"/>
        <end position="605"/>
    </location>
</feature>
<dbReference type="Pfam" id="PF00781">
    <property type="entry name" value="DAGK_cat"/>
    <property type="match status" value="1"/>
</dbReference>
<evidence type="ECO:0000259" key="13">
    <source>
        <dbReference type="PROSITE" id="PS50081"/>
    </source>
</evidence>
<dbReference type="SMART" id="SM00045">
    <property type="entry name" value="DAGKa"/>
    <property type="match status" value="1"/>
</dbReference>
<feature type="domain" description="DAGKc" evidence="14">
    <location>
        <begin position="627"/>
        <end position="761"/>
    </location>
</feature>
<keyword evidence="8" id="KW-0862">Zinc</keyword>
<dbReference type="CDD" id="cd00051">
    <property type="entry name" value="EFh"/>
    <property type="match status" value="1"/>
</dbReference>
<dbReference type="EMBL" id="CALNXK010000098">
    <property type="protein sequence ID" value="CAH3154259.1"/>
    <property type="molecule type" value="Genomic_DNA"/>
</dbReference>
<dbReference type="InterPro" id="IPR029477">
    <property type="entry name" value="DAG_kinase_typeI_N"/>
</dbReference>
<dbReference type="PROSITE" id="PS00479">
    <property type="entry name" value="ZF_DAG_PE_1"/>
    <property type="match status" value="2"/>
</dbReference>
<dbReference type="InterPro" id="IPR000756">
    <property type="entry name" value="Diacylglycerol_kin_accessory"/>
</dbReference>
<dbReference type="Proteomes" id="UP001159405">
    <property type="component" value="Unassembled WGS sequence"/>
</dbReference>
<evidence type="ECO:0000256" key="5">
    <source>
        <dbReference type="ARBA" id="ARBA00022741"/>
    </source>
</evidence>
<evidence type="ECO:0000256" key="11">
    <source>
        <dbReference type="RuleBase" id="RU361128"/>
    </source>
</evidence>
<dbReference type="PANTHER" id="PTHR11255:SF48">
    <property type="entry name" value="DIACYLGLYCEROL KINASE 1"/>
    <property type="match status" value="1"/>
</dbReference>
<dbReference type="EC" id="2.7.1.107" evidence="11"/>
<evidence type="ECO:0000256" key="9">
    <source>
        <dbReference type="ARBA" id="ARBA00022837"/>
    </source>
</evidence>
<dbReference type="SUPFAM" id="SSF111331">
    <property type="entry name" value="NAD kinase/diacylglycerol kinase-like"/>
    <property type="match status" value="1"/>
</dbReference>
<keyword evidence="10 11" id="KW-0067">ATP-binding</keyword>
<dbReference type="PANTHER" id="PTHR11255">
    <property type="entry name" value="DIACYLGLYCEROL KINASE"/>
    <property type="match status" value="1"/>
</dbReference>
<evidence type="ECO:0000256" key="6">
    <source>
        <dbReference type="ARBA" id="ARBA00022771"/>
    </source>
</evidence>
<feature type="domain" description="Phorbol-ester/DAG-type" evidence="13">
    <location>
        <begin position="457"/>
        <end position="508"/>
    </location>
</feature>
<keyword evidence="3" id="KW-0479">Metal-binding</keyword>
<dbReference type="Gene3D" id="3.40.50.10330">
    <property type="entry name" value="Probable inorganic polyphosphate/atp-NAD kinase, domain 1"/>
    <property type="match status" value="1"/>
</dbReference>
<dbReference type="InterPro" id="IPR038199">
    <property type="entry name" value="DGK_typeI_N_sf"/>
</dbReference>
<evidence type="ECO:0000256" key="8">
    <source>
        <dbReference type="ARBA" id="ARBA00022833"/>
    </source>
</evidence>
<feature type="non-terminal residue" evidence="16">
    <location>
        <position position="1"/>
    </location>
</feature>
<comment type="caution">
    <text evidence="16">The sequence shown here is derived from an EMBL/GenBank/DDBJ whole genome shotgun (WGS) entry which is preliminary data.</text>
</comment>
<dbReference type="PROSITE" id="PS50146">
    <property type="entry name" value="DAGK"/>
    <property type="match status" value="1"/>
</dbReference>
<evidence type="ECO:0000256" key="7">
    <source>
        <dbReference type="ARBA" id="ARBA00022777"/>
    </source>
</evidence>
<feature type="region of interest" description="Disordered" evidence="12">
    <location>
        <begin position="234"/>
        <end position="274"/>
    </location>
</feature>
<feature type="non-terminal residue" evidence="16">
    <location>
        <position position="971"/>
    </location>
</feature>
<dbReference type="SUPFAM" id="SSF57889">
    <property type="entry name" value="Cysteine-rich domain"/>
    <property type="match status" value="2"/>
</dbReference>
<feature type="domain" description="Phorbol-ester/DAG-type" evidence="13">
    <location>
        <begin position="525"/>
        <end position="574"/>
    </location>
</feature>
<dbReference type="Gene3D" id="1.10.238.110">
    <property type="entry name" value="Diacylglycerol kinase alpha"/>
    <property type="match status" value="2"/>
</dbReference>
<keyword evidence="2 11" id="KW-0808">Transferase</keyword>
<comment type="similarity">
    <text evidence="1 11">Belongs to the eukaryotic diacylglycerol kinase family.</text>
</comment>
<dbReference type="Gene3D" id="2.60.200.40">
    <property type="match status" value="1"/>
</dbReference>
<evidence type="ECO:0000256" key="3">
    <source>
        <dbReference type="ARBA" id="ARBA00022723"/>
    </source>
</evidence>
<dbReference type="InterPro" id="IPR017438">
    <property type="entry name" value="ATP-NAD_kinase_N"/>
</dbReference>
<keyword evidence="5 11" id="KW-0547">Nucleotide-binding</keyword>
<evidence type="ECO:0000313" key="17">
    <source>
        <dbReference type="Proteomes" id="UP001159405"/>
    </source>
</evidence>
<dbReference type="Pfam" id="PF14513">
    <property type="entry name" value="DAG_kinase_N"/>
    <property type="match status" value="1"/>
</dbReference>
<evidence type="ECO:0000256" key="2">
    <source>
        <dbReference type="ARBA" id="ARBA00022679"/>
    </source>
</evidence>
<gene>
    <name evidence="16" type="ORF">PLOB_00049929</name>
</gene>
<organism evidence="16 17">
    <name type="scientific">Porites lobata</name>
    <dbReference type="NCBI Taxonomy" id="104759"/>
    <lineage>
        <taxon>Eukaryota</taxon>
        <taxon>Metazoa</taxon>
        <taxon>Cnidaria</taxon>
        <taxon>Anthozoa</taxon>
        <taxon>Hexacorallia</taxon>
        <taxon>Scleractinia</taxon>
        <taxon>Fungiina</taxon>
        <taxon>Poritidae</taxon>
        <taxon>Porites</taxon>
    </lineage>
</organism>
<evidence type="ECO:0000259" key="14">
    <source>
        <dbReference type="PROSITE" id="PS50146"/>
    </source>
</evidence>
<evidence type="ECO:0000313" key="16">
    <source>
        <dbReference type="EMBL" id="CAH3154259.1"/>
    </source>
</evidence>
<dbReference type="SMART" id="SM00109">
    <property type="entry name" value="C1"/>
    <property type="match status" value="2"/>
</dbReference>
<accession>A0ABN8Q2D9</accession>
<dbReference type="InterPro" id="IPR001206">
    <property type="entry name" value="Diacylglycerol_kinase_cat_dom"/>
</dbReference>
<protein>
    <recommendedName>
        <fullName evidence="11">Diacylglycerol kinase</fullName>
        <shortName evidence="11">DAG kinase</shortName>
        <ecNumber evidence="11">2.7.1.107</ecNumber>
    </recommendedName>
</protein>
<dbReference type="SMART" id="SM00054">
    <property type="entry name" value="EFh"/>
    <property type="match status" value="2"/>
</dbReference>
<dbReference type="InterPro" id="IPR002048">
    <property type="entry name" value="EF_hand_dom"/>
</dbReference>
<dbReference type="InterPro" id="IPR018247">
    <property type="entry name" value="EF_Hand_1_Ca_BS"/>
</dbReference>
<sequence>FRTLPRNETNRKIHVNIFTILIVCYGQVKALVGSQVRSVLAFLLTHNVRSTRADSKWNKTFEYSWALFKVEMAASSPSNNSCASQNATGVWNRLKPEEFQQLQEYTKYAKTSRLTDVLQQFRDGVYPQYNPEKPMDYEGFKLFMSAYLGDDVSEDLCQHLFWAFHKQVAVNSPSLSQTIIDSVAATVVSNSQQDVHKFDQRRLSEIPGIHSGAGTAALVATAAAVGVGDKPEITLSKVKDDEPESSAKPNGSPSIKNNNDTIPKPQPSLTLSLAPQDSLGLGSWGRKSPDLKHHFRRHSSGSFMAFKVANEHPPAHPRSSSQRKKMSSEQVNLLNVNPHANTVPMVSIREIACYLSMLEGGKVEDKLEFVFRVYDSDGNEYLDSQELECITQQMMSVAQYLGWDVTELKPILQDMLVELDDDADGQISLDEWIKGGLTTIPLRVLLGLETQIRDDGQHQWRQKYFSRPAYCNMCHNVLNGFGRKQGLQCLFCKYTVHERCVQRAPASCINTYVKQSRRSGKMSMDHHWTEGNCPGKCFKCGKNVKSNNCLTGLRCAWCQVTVHNKCATHVVPECNLGEHRDHILPPVSISPAGLDRKKENSTPEAHRKRANSYVNFEGMPMQISPLRGTHPLAVFINPKSGGRQGARLLHKFQYLLNPRQVFNLGEGGPGPGLKFFQGVSDFRVLCCGGDGTAGWVLATIDKLQIKKPPPVAILPLGTGNDLARCLKWGGGYEGGSISKVLSLVQKSSVVSLDRWSVSFKRTNSEDIGDPPPLDIINNYFSIGVDASVALKFHLQREKNPEKFNSRLKNKLRYFECGTSETISATCKNLHEDIEIVCDGTPLELPQLEGIAVINIPSVYGGANLWGETDKKKVRKSRARASGRSNDLEWAVQDIGDGQLEVVGLKNSLDVGQIIAGVRAHGLRLAQCSSITIRSRKLFPMQIDGEPWMQPPAEVRQEHFTVNSIWSILPFK</sequence>
<keyword evidence="17" id="KW-1185">Reference proteome</keyword>
<feature type="domain" description="EF-hand" evidence="15">
    <location>
        <begin position="362"/>
        <end position="397"/>
    </location>
</feature>
<keyword evidence="4" id="KW-0677">Repeat</keyword>
<dbReference type="InterPro" id="IPR046349">
    <property type="entry name" value="C1-like_sf"/>
</dbReference>
<dbReference type="Pfam" id="PF13499">
    <property type="entry name" value="EF-hand_7"/>
    <property type="match status" value="1"/>
</dbReference>
<dbReference type="InterPro" id="IPR002219">
    <property type="entry name" value="PKC_DAG/PE"/>
</dbReference>
<proteinExistence type="inferred from homology"/>
<dbReference type="CDD" id="cd20799">
    <property type="entry name" value="C1_DGK_typeI_rpt1"/>
    <property type="match status" value="1"/>
</dbReference>
<name>A0ABN8Q2D9_9CNID</name>
<keyword evidence="6" id="KW-0863">Zinc-finger</keyword>
<dbReference type="PROSITE" id="PS00018">
    <property type="entry name" value="EF_HAND_1"/>
    <property type="match status" value="1"/>
</dbReference>
<evidence type="ECO:0000256" key="1">
    <source>
        <dbReference type="ARBA" id="ARBA00009280"/>
    </source>
</evidence>
<dbReference type="Pfam" id="PF00130">
    <property type="entry name" value="C1_1"/>
    <property type="match status" value="2"/>
</dbReference>
<feature type="region of interest" description="Disordered" evidence="12">
    <location>
        <begin position="587"/>
        <end position="609"/>
    </location>
</feature>
<dbReference type="CDD" id="cd20851">
    <property type="entry name" value="C1_DGK_typeI_like_rpt2"/>
    <property type="match status" value="1"/>
</dbReference>
<keyword evidence="7 11" id="KW-0418">Kinase</keyword>
<evidence type="ECO:0000259" key="15">
    <source>
        <dbReference type="PROSITE" id="PS50222"/>
    </source>
</evidence>
<dbReference type="InterPro" id="IPR016064">
    <property type="entry name" value="NAD/diacylglycerol_kinase_sf"/>
</dbReference>
<feature type="compositionally biased region" description="Polar residues" evidence="12">
    <location>
        <begin position="247"/>
        <end position="274"/>
    </location>
</feature>
<dbReference type="SMART" id="SM00046">
    <property type="entry name" value="DAGKc"/>
    <property type="match status" value="1"/>
</dbReference>
<feature type="domain" description="EF-hand" evidence="15">
    <location>
        <begin position="407"/>
        <end position="442"/>
    </location>
</feature>
<evidence type="ECO:0000256" key="10">
    <source>
        <dbReference type="ARBA" id="ARBA00022840"/>
    </source>
</evidence>
<keyword evidence="9" id="KW-0106">Calcium</keyword>
<dbReference type="PROSITE" id="PS50222">
    <property type="entry name" value="EF_HAND_2"/>
    <property type="match status" value="2"/>
</dbReference>
<dbReference type="InterPro" id="IPR037607">
    <property type="entry name" value="DGK"/>
</dbReference>
<dbReference type="Gene3D" id="1.10.238.10">
    <property type="entry name" value="EF-hand"/>
    <property type="match status" value="1"/>
</dbReference>
<evidence type="ECO:0000256" key="4">
    <source>
        <dbReference type="ARBA" id="ARBA00022737"/>
    </source>
</evidence>
<dbReference type="PROSITE" id="PS50081">
    <property type="entry name" value="ZF_DAG_PE_2"/>
    <property type="match status" value="2"/>
</dbReference>
<comment type="catalytic activity">
    <reaction evidence="11">
        <text>a 1,2-diacyl-sn-glycerol + ATP = a 1,2-diacyl-sn-glycero-3-phosphate + ADP + H(+)</text>
        <dbReference type="Rhea" id="RHEA:10272"/>
        <dbReference type="ChEBI" id="CHEBI:15378"/>
        <dbReference type="ChEBI" id="CHEBI:17815"/>
        <dbReference type="ChEBI" id="CHEBI:30616"/>
        <dbReference type="ChEBI" id="CHEBI:58608"/>
        <dbReference type="ChEBI" id="CHEBI:456216"/>
        <dbReference type="EC" id="2.7.1.107"/>
    </reaction>
</comment>